<evidence type="ECO:0000313" key="3">
    <source>
        <dbReference type="Proteomes" id="UP000237056"/>
    </source>
</evidence>
<dbReference type="OrthoDB" id="6264717at2"/>
<keyword evidence="1" id="KW-0732">Signal</keyword>
<dbReference type="AlphaFoldDB" id="A0A2S4N9X2"/>
<dbReference type="RefSeq" id="WP_103725165.1">
    <property type="nucleotide sequence ID" value="NZ_PQNY01000003.1"/>
</dbReference>
<evidence type="ECO:0000256" key="1">
    <source>
        <dbReference type="SAM" id="SignalP"/>
    </source>
</evidence>
<protein>
    <submittedName>
        <fullName evidence="2">Uncharacterized protein</fullName>
    </submittedName>
</protein>
<organism evidence="2 3">
    <name type="scientific">Flavobacterium croceum DSM 17960</name>
    <dbReference type="NCBI Taxonomy" id="1121886"/>
    <lineage>
        <taxon>Bacteria</taxon>
        <taxon>Pseudomonadati</taxon>
        <taxon>Bacteroidota</taxon>
        <taxon>Flavobacteriia</taxon>
        <taxon>Flavobacteriales</taxon>
        <taxon>Flavobacteriaceae</taxon>
        <taxon>Flavobacterium</taxon>
    </lineage>
</organism>
<comment type="caution">
    <text evidence="2">The sequence shown here is derived from an EMBL/GenBank/DDBJ whole genome shotgun (WGS) entry which is preliminary data.</text>
</comment>
<dbReference type="EMBL" id="PQNY01000003">
    <property type="protein sequence ID" value="POS02501.1"/>
    <property type="molecule type" value="Genomic_DNA"/>
</dbReference>
<keyword evidence="3" id="KW-1185">Reference proteome</keyword>
<evidence type="ECO:0000313" key="2">
    <source>
        <dbReference type="EMBL" id="POS02501.1"/>
    </source>
</evidence>
<sequence length="106" mass="12324">MKRLLYIFALIFTVSFASAQDKKIDAPAQAKQDAKELQKYLDLSDAQTEDLYYVFEMKYSNLNVGLSEERKTILFSAVDEKIKASLKPEQYSKLLENKELYTKLTR</sequence>
<dbReference type="Proteomes" id="UP000237056">
    <property type="component" value="Unassembled WGS sequence"/>
</dbReference>
<accession>A0A2S4N9X2</accession>
<gene>
    <name evidence="2" type="ORF">Q361_1037</name>
</gene>
<proteinExistence type="predicted"/>
<feature type="chain" id="PRO_5015740360" evidence="1">
    <location>
        <begin position="20"/>
        <end position="106"/>
    </location>
</feature>
<reference evidence="2 3" key="1">
    <citation type="submission" date="2018-01" db="EMBL/GenBank/DDBJ databases">
        <title>Genomic Encyclopedia of Type Strains, Phase I: the one thousand microbial genomes (KMG-I) project.</title>
        <authorList>
            <person name="Goeker M."/>
        </authorList>
    </citation>
    <scope>NUCLEOTIDE SEQUENCE [LARGE SCALE GENOMIC DNA]</scope>
    <source>
        <strain evidence="2 3">DSM 17960</strain>
    </source>
</reference>
<feature type="signal peptide" evidence="1">
    <location>
        <begin position="1"/>
        <end position="19"/>
    </location>
</feature>
<name>A0A2S4N9X2_9FLAO</name>